<evidence type="ECO:0000313" key="4">
    <source>
        <dbReference type="Proteomes" id="UP000023152"/>
    </source>
</evidence>
<feature type="compositionally biased region" description="Polar residues" evidence="1">
    <location>
        <begin position="68"/>
        <end position="82"/>
    </location>
</feature>
<reference evidence="3 4" key="1">
    <citation type="journal article" date="2013" name="Curr. Biol.">
        <title>The Genome of the Foraminiferan Reticulomyxa filosa.</title>
        <authorList>
            <person name="Glockner G."/>
            <person name="Hulsmann N."/>
            <person name="Schleicher M."/>
            <person name="Noegel A.A."/>
            <person name="Eichinger L."/>
            <person name="Gallinger C."/>
            <person name="Pawlowski J."/>
            <person name="Sierra R."/>
            <person name="Euteneuer U."/>
            <person name="Pillet L."/>
            <person name="Moustafa A."/>
            <person name="Platzer M."/>
            <person name="Groth M."/>
            <person name="Szafranski K."/>
            <person name="Schliwa M."/>
        </authorList>
    </citation>
    <scope>NUCLEOTIDE SEQUENCE [LARGE SCALE GENOMIC DNA]</scope>
</reference>
<evidence type="ECO:0000256" key="2">
    <source>
        <dbReference type="SAM" id="Phobius"/>
    </source>
</evidence>
<feature type="compositionally biased region" description="Low complexity" evidence="1">
    <location>
        <begin position="517"/>
        <end position="533"/>
    </location>
</feature>
<keyword evidence="2" id="KW-1133">Transmembrane helix</keyword>
<feature type="compositionally biased region" description="Basic and acidic residues" evidence="1">
    <location>
        <begin position="534"/>
        <end position="561"/>
    </location>
</feature>
<accession>X6N9K9</accession>
<feature type="region of interest" description="Disordered" evidence="1">
    <location>
        <begin position="60"/>
        <end position="82"/>
    </location>
</feature>
<evidence type="ECO:0000256" key="1">
    <source>
        <dbReference type="SAM" id="MobiDB-lite"/>
    </source>
</evidence>
<feature type="region of interest" description="Disordered" evidence="1">
    <location>
        <begin position="473"/>
        <end position="561"/>
    </location>
</feature>
<comment type="caution">
    <text evidence="3">The sequence shown here is derived from an EMBL/GenBank/DDBJ whole genome shotgun (WGS) entry which is preliminary data.</text>
</comment>
<feature type="region of interest" description="Disordered" evidence="1">
    <location>
        <begin position="375"/>
        <end position="440"/>
    </location>
</feature>
<dbReference type="Proteomes" id="UP000023152">
    <property type="component" value="Unassembled WGS sequence"/>
</dbReference>
<feature type="transmembrane region" description="Helical" evidence="2">
    <location>
        <begin position="166"/>
        <end position="193"/>
    </location>
</feature>
<protein>
    <submittedName>
        <fullName evidence="3">Uncharacterized protein</fullName>
    </submittedName>
</protein>
<feature type="compositionally biased region" description="Acidic residues" evidence="1">
    <location>
        <begin position="495"/>
        <end position="506"/>
    </location>
</feature>
<keyword evidence="2" id="KW-0812">Transmembrane</keyword>
<proteinExistence type="predicted"/>
<name>X6N9K9_RETFI</name>
<feature type="region of interest" description="Disordered" evidence="1">
    <location>
        <begin position="1"/>
        <end position="38"/>
    </location>
</feature>
<feature type="compositionally biased region" description="Polar residues" evidence="1">
    <location>
        <begin position="473"/>
        <end position="487"/>
    </location>
</feature>
<keyword evidence="2" id="KW-0472">Membrane</keyword>
<dbReference type="AlphaFoldDB" id="X6N9K9"/>
<gene>
    <name evidence="3" type="ORF">RFI_14584</name>
</gene>
<dbReference type="EMBL" id="ASPP01010600">
    <property type="protein sequence ID" value="ETO22608.1"/>
    <property type="molecule type" value="Genomic_DNA"/>
</dbReference>
<organism evidence="3 4">
    <name type="scientific">Reticulomyxa filosa</name>
    <dbReference type="NCBI Taxonomy" id="46433"/>
    <lineage>
        <taxon>Eukaryota</taxon>
        <taxon>Sar</taxon>
        <taxon>Rhizaria</taxon>
        <taxon>Retaria</taxon>
        <taxon>Foraminifera</taxon>
        <taxon>Monothalamids</taxon>
        <taxon>Reticulomyxidae</taxon>
        <taxon>Reticulomyxa</taxon>
    </lineage>
</organism>
<evidence type="ECO:0000313" key="3">
    <source>
        <dbReference type="EMBL" id="ETO22608.1"/>
    </source>
</evidence>
<sequence length="608" mass="69284">MSNRIIYHKRGVKPNETPKNNPDGTVLTPRSVHRPRPNEFLLRPYSSNQIQCNYDKRQEIKGKKDQSVSHSKSNIKQDSNCANQVNSTKAYETSVGTNSSASQTEVRGEQLAYEANAKDESKHKSQKNLQNEKTVMHSVDVKWIGWLFNFYPAVNEKCINNRQVCALLFVGFIFFFFFYIFFKCVNCLFALYLEREREYHRKGKDLPNLISKVACMKHLLCYQTCCKRFMCAYFLNLKQLSTTDKVLTELMKNTNTLIPLLYHSNSMHSNTTHDKKDSKKIKILGNADEDNDKQYYNSAAVFRTSCTSCVSCKSGMGTPKQLGEVADHIWTSTEAEGGHEQKMSNLSKLVEKYHFQKMEAACDHVQDQSILQVSKEKDSVEYNSNSNDNNKTKNGEDGSIHTTSEDLKDSFIETIQSTNSDKEPHPHAHPHAQPLQQQQMDDCSLMPEVRTQSCPDLQGEYFSLDGDGSSFVSPSTLREASVNNSDMKLSLPLEPNDDDDDDDDNNYDGREQEQEQEQAQAQEQAQDQEQGQGQREEDAVSNTEHDYQRNETKAAEHNNKDISQIHHDGAQKDDTLSASQLACNINAEHSQSQETFDPYRAIKHHIGF</sequence>
<feature type="compositionally biased region" description="Basic residues" evidence="1">
    <location>
        <begin position="1"/>
        <end position="12"/>
    </location>
</feature>
<feature type="compositionally biased region" description="Basic and acidic residues" evidence="1">
    <location>
        <begin position="390"/>
        <end position="411"/>
    </location>
</feature>
<keyword evidence="4" id="KW-1185">Reference proteome</keyword>